<evidence type="ECO:0000256" key="11">
    <source>
        <dbReference type="PROSITE-ProRule" id="PRU01360"/>
    </source>
</evidence>
<dbReference type="EMBL" id="CP026100">
    <property type="protein sequence ID" value="AYV49300.1"/>
    <property type="molecule type" value="Genomic_DNA"/>
</dbReference>
<dbReference type="Proteomes" id="UP000234483">
    <property type="component" value="Unassembled WGS sequence"/>
</dbReference>
<dbReference type="Gene3D" id="2.40.170.20">
    <property type="entry name" value="TonB-dependent receptor, beta-barrel domain"/>
    <property type="match status" value="1"/>
</dbReference>
<evidence type="ECO:0000256" key="10">
    <source>
        <dbReference type="ARBA" id="ARBA00023237"/>
    </source>
</evidence>
<dbReference type="KEGG" id="cfh:C1707_25345"/>
<dbReference type="PANTHER" id="PTHR32552">
    <property type="entry name" value="FERRICHROME IRON RECEPTOR-RELATED"/>
    <property type="match status" value="1"/>
</dbReference>
<dbReference type="SUPFAM" id="SSF56935">
    <property type="entry name" value="Porins"/>
    <property type="match status" value="1"/>
</dbReference>
<evidence type="ECO:0000256" key="12">
    <source>
        <dbReference type="RuleBase" id="RU003357"/>
    </source>
</evidence>
<proteinExistence type="inferred from homology"/>
<keyword evidence="3 11" id="KW-1134">Transmembrane beta strand</keyword>
<evidence type="ECO:0000256" key="5">
    <source>
        <dbReference type="ARBA" id="ARBA00022692"/>
    </source>
</evidence>
<dbReference type="AlphaFoldDB" id="A0A2N5CNQ4"/>
<protein>
    <submittedName>
        <fullName evidence="17">TonB-dependent receptor</fullName>
    </submittedName>
</protein>
<evidence type="ECO:0000256" key="4">
    <source>
        <dbReference type="ARBA" id="ARBA00022496"/>
    </source>
</evidence>
<feature type="signal peptide" evidence="13">
    <location>
        <begin position="1"/>
        <end position="24"/>
    </location>
</feature>
<dbReference type="EMBL" id="PJRQ01000042">
    <property type="protein sequence ID" value="PLR08300.1"/>
    <property type="molecule type" value="Genomic_DNA"/>
</dbReference>
<comment type="similarity">
    <text evidence="11 12">Belongs to the TonB-dependent receptor family.</text>
</comment>
<dbReference type="OrthoDB" id="7208812at2"/>
<accession>A0A2N5CNQ4</accession>
<dbReference type="CDD" id="cd01347">
    <property type="entry name" value="ligand_gated_channel"/>
    <property type="match status" value="1"/>
</dbReference>
<keyword evidence="17" id="KW-0675">Receptor</keyword>
<evidence type="ECO:0000256" key="13">
    <source>
        <dbReference type="SAM" id="SignalP"/>
    </source>
</evidence>
<dbReference type="RefSeq" id="WP_101714861.1">
    <property type="nucleotide sequence ID" value="NZ_CP026100.1"/>
</dbReference>
<reference evidence="16 19" key="2">
    <citation type="submission" date="2018-01" db="EMBL/GenBank/DDBJ databases">
        <title>Complete genome sequence of Caulobacter flavus RHGG3.</title>
        <authorList>
            <person name="Yang E."/>
        </authorList>
    </citation>
    <scope>NUCLEOTIDE SEQUENCE [LARGE SCALE GENOMIC DNA]</scope>
    <source>
        <strain evidence="16 19">RHGG3</strain>
    </source>
</reference>
<feature type="domain" description="TonB-dependent receptor-like beta-barrel" evidence="14">
    <location>
        <begin position="299"/>
        <end position="719"/>
    </location>
</feature>
<dbReference type="PROSITE" id="PS52016">
    <property type="entry name" value="TONB_DEPENDENT_REC_3"/>
    <property type="match status" value="1"/>
</dbReference>
<evidence type="ECO:0000256" key="8">
    <source>
        <dbReference type="ARBA" id="ARBA00023077"/>
    </source>
</evidence>
<evidence type="ECO:0000313" key="16">
    <source>
        <dbReference type="EMBL" id="AYV49300.1"/>
    </source>
</evidence>
<name>A0A2N5CNQ4_9CAUL</name>
<dbReference type="GO" id="GO:0006826">
    <property type="term" value="P:iron ion transport"/>
    <property type="evidence" value="ECO:0007669"/>
    <property type="project" value="UniProtKB-KW"/>
</dbReference>
<dbReference type="InterPro" id="IPR012910">
    <property type="entry name" value="Plug_dom"/>
</dbReference>
<keyword evidence="9 11" id="KW-0472">Membrane</keyword>
<evidence type="ECO:0000313" key="18">
    <source>
        <dbReference type="Proteomes" id="UP000234483"/>
    </source>
</evidence>
<dbReference type="PANTHER" id="PTHR32552:SF81">
    <property type="entry name" value="TONB-DEPENDENT OUTER MEMBRANE RECEPTOR"/>
    <property type="match status" value="1"/>
</dbReference>
<evidence type="ECO:0000259" key="15">
    <source>
        <dbReference type="Pfam" id="PF07715"/>
    </source>
</evidence>
<reference evidence="17 18" key="1">
    <citation type="submission" date="2017-12" db="EMBL/GenBank/DDBJ databases">
        <title>The genome sequence of Caulobacter flavus CGMCC1 15093.</title>
        <authorList>
            <person name="Gao J."/>
            <person name="Mao X."/>
            <person name="Sun J."/>
        </authorList>
    </citation>
    <scope>NUCLEOTIDE SEQUENCE [LARGE SCALE GENOMIC DNA]</scope>
    <source>
        <strain evidence="17 18">CGMCC1 15093</strain>
    </source>
</reference>
<keyword evidence="2 11" id="KW-0813">Transport</keyword>
<dbReference type="Proteomes" id="UP000281192">
    <property type="component" value="Chromosome"/>
</dbReference>
<keyword evidence="8 12" id="KW-0798">TonB box</keyword>
<keyword evidence="6" id="KW-0408">Iron</keyword>
<keyword evidence="10 11" id="KW-0998">Cell outer membrane</keyword>
<keyword evidence="13" id="KW-0732">Signal</keyword>
<evidence type="ECO:0000256" key="7">
    <source>
        <dbReference type="ARBA" id="ARBA00023065"/>
    </source>
</evidence>
<sequence length="755" mass="82275">MRKLQVFAGVAAVALMASATSSWAQTADQAAPVALDEIVVTAQRRAENLQEVPVSVTAMTGAQLQNQRVGDVLALSGLAPGLQIKTDDNAANPRMFIRGIGVNDFNPGTASAVGVYVDGVYVASPLAQLAGFYDLEQVEVLRGPQGTLYGRNTTGGAINVVTRKPSSTPGGDLAVEYGRFNAVNAQGGFGGPIAGDALSFRISGLYDKNDGYTTNRLTGNKGNDANRWATRLAVRYKPDDKLTADLSLSLNQSRGGSIWTYHRSLVAQTPEAAGDFDPSLGYAVCKPAYYTSGQCTNVLGYANTSKNLYEGDYRFEGKDIVKLFGATASVSYDLGDMTLYSITGYQRAARDDWEDTDANPLQVISARYIALQETASQEFRLQSNGTGPTRWVTGLYWAKDDLSNDSRYDVLGDLRNPTPDNPTGMDPAASIGVFGWPLTQKTRSWAVFGQVDHDLTDRLTFTAGLRYSVDDKSFHYVSDVDYGLVTLFTYDGDKTFKSLSGRLGLRYALTDDANLYATYNRGYKSGGFFTGQTTAPEDLGPYDDETVDAFEVGAKSEFLDRRLRLNAAAFYYDYQNLQVYTVIQRGALSVQYFTNASAARVYGAEAEIEARPMRGLSLTLGAALLNAEYKDFVSVGQDYSGNRLPSAPKASVNGVVRYEHPLPVGDFAGQLDFTYRSKVFFDTANTERLSDKGRAYVNGQLGWKLDGGRYELGVWGKNLFDETNILDITAVEGLGFDVFSMGPPRTYGLYLRARY</sequence>
<gene>
    <name evidence="16" type="ORF">C1707_25345</name>
    <name evidence="17" type="ORF">CFHF_20830</name>
</gene>
<keyword evidence="19" id="KW-1185">Reference proteome</keyword>
<dbReference type="Pfam" id="PF07715">
    <property type="entry name" value="Plug"/>
    <property type="match status" value="1"/>
</dbReference>
<evidence type="ECO:0000256" key="2">
    <source>
        <dbReference type="ARBA" id="ARBA00022448"/>
    </source>
</evidence>
<evidence type="ECO:0000256" key="6">
    <source>
        <dbReference type="ARBA" id="ARBA00023004"/>
    </source>
</evidence>
<keyword evidence="4" id="KW-0410">Iron transport</keyword>
<organism evidence="17 18">
    <name type="scientific">Caulobacter flavus</name>
    <dbReference type="NCBI Taxonomy" id="1679497"/>
    <lineage>
        <taxon>Bacteria</taxon>
        <taxon>Pseudomonadati</taxon>
        <taxon>Pseudomonadota</taxon>
        <taxon>Alphaproteobacteria</taxon>
        <taxon>Caulobacterales</taxon>
        <taxon>Caulobacteraceae</taxon>
        <taxon>Caulobacter</taxon>
    </lineage>
</organism>
<evidence type="ECO:0000256" key="3">
    <source>
        <dbReference type="ARBA" id="ARBA00022452"/>
    </source>
</evidence>
<evidence type="ECO:0000256" key="1">
    <source>
        <dbReference type="ARBA" id="ARBA00004571"/>
    </source>
</evidence>
<dbReference type="InterPro" id="IPR036942">
    <property type="entry name" value="Beta-barrel_TonB_sf"/>
</dbReference>
<evidence type="ECO:0000313" key="17">
    <source>
        <dbReference type="EMBL" id="PLR08300.1"/>
    </source>
</evidence>
<feature type="chain" id="PRO_5044577708" evidence="13">
    <location>
        <begin position="25"/>
        <end position="755"/>
    </location>
</feature>
<evidence type="ECO:0000313" key="19">
    <source>
        <dbReference type="Proteomes" id="UP000281192"/>
    </source>
</evidence>
<comment type="subcellular location">
    <subcellularLocation>
        <location evidence="1 11">Cell outer membrane</location>
        <topology evidence="1 11">Multi-pass membrane protein</topology>
    </subcellularLocation>
</comment>
<dbReference type="GO" id="GO:0009279">
    <property type="term" value="C:cell outer membrane"/>
    <property type="evidence" value="ECO:0007669"/>
    <property type="project" value="UniProtKB-SubCell"/>
</dbReference>
<dbReference type="InterPro" id="IPR039426">
    <property type="entry name" value="TonB-dep_rcpt-like"/>
</dbReference>
<keyword evidence="5 11" id="KW-0812">Transmembrane</keyword>
<dbReference type="InterPro" id="IPR000531">
    <property type="entry name" value="Beta-barrel_TonB"/>
</dbReference>
<dbReference type="Pfam" id="PF00593">
    <property type="entry name" value="TonB_dep_Rec_b-barrel"/>
    <property type="match status" value="1"/>
</dbReference>
<evidence type="ECO:0000259" key="14">
    <source>
        <dbReference type="Pfam" id="PF00593"/>
    </source>
</evidence>
<keyword evidence="7" id="KW-0406">Ion transport</keyword>
<feature type="domain" description="TonB-dependent receptor plug" evidence="15">
    <location>
        <begin position="49"/>
        <end position="157"/>
    </location>
</feature>
<evidence type="ECO:0000256" key="9">
    <source>
        <dbReference type="ARBA" id="ARBA00023136"/>
    </source>
</evidence>